<dbReference type="RefSeq" id="XP_459500.2">
    <property type="nucleotide sequence ID" value="XM_459500.1"/>
</dbReference>
<proteinExistence type="predicted"/>
<feature type="chain" id="PRO_5004271166" evidence="1">
    <location>
        <begin position="28"/>
        <end position="121"/>
    </location>
</feature>
<name>Q6BQM0_DEBHA</name>
<dbReference type="EMBL" id="CR382137">
    <property type="protein sequence ID" value="CAG87723.2"/>
    <property type="molecule type" value="Genomic_DNA"/>
</dbReference>
<feature type="signal peptide" evidence="1">
    <location>
        <begin position="1"/>
        <end position="27"/>
    </location>
</feature>
<dbReference type="KEGG" id="dha:DEHA2E04092g"/>
<evidence type="ECO:0000313" key="2">
    <source>
        <dbReference type="EMBL" id="CAG87723.2"/>
    </source>
</evidence>
<dbReference type="HOGENOM" id="CLU_2037995_0_0_1"/>
<dbReference type="GeneID" id="2902046"/>
<dbReference type="Proteomes" id="UP000000599">
    <property type="component" value="Chromosome E"/>
</dbReference>
<gene>
    <name evidence="2" type="ordered locus">DEHA2E04092g</name>
</gene>
<evidence type="ECO:0000313" key="3">
    <source>
        <dbReference type="Proteomes" id="UP000000599"/>
    </source>
</evidence>
<protein>
    <submittedName>
        <fullName evidence="2">DEHA2E04092p</fullName>
    </submittedName>
</protein>
<dbReference type="InParanoid" id="Q6BQM0"/>
<keyword evidence="3" id="KW-1185">Reference proteome</keyword>
<keyword evidence="1" id="KW-0732">Signal</keyword>
<evidence type="ECO:0000256" key="1">
    <source>
        <dbReference type="SAM" id="SignalP"/>
    </source>
</evidence>
<reference evidence="2 3" key="1">
    <citation type="journal article" date="2004" name="Nature">
        <title>Genome evolution in yeasts.</title>
        <authorList>
            <consortium name="Genolevures"/>
            <person name="Dujon B."/>
            <person name="Sherman D."/>
            <person name="Fischer G."/>
            <person name="Durrens P."/>
            <person name="Casaregola S."/>
            <person name="Lafontaine I."/>
            <person name="de Montigny J."/>
            <person name="Marck C."/>
            <person name="Neuveglise C."/>
            <person name="Talla E."/>
            <person name="Goffard N."/>
            <person name="Frangeul L."/>
            <person name="Aigle M."/>
            <person name="Anthouard V."/>
            <person name="Babour A."/>
            <person name="Barbe V."/>
            <person name="Barnay S."/>
            <person name="Blanchin S."/>
            <person name="Beckerich J.M."/>
            <person name="Beyne E."/>
            <person name="Bleykasten C."/>
            <person name="Boisrame A."/>
            <person name="Boyer J."/>
            <person name="Cattolico L."/>
            <person name="Confanioleri F."/>
            <person name="de Daruvar A."/>
            <person name="Despons L."/>
            <person name="Fabre E."/>
            <person name="Fairhead C."/>
            <person name="Ferry-Dumazet H."/>
            <person name="Groppi A."/>
            <person name="Hantraye F."/>
            <person name="Hennequin C."/>
            <person name="Jauniaux N."/>
            <person name="Joyet P."/>
            <person name="Kachouri R."/>
            <person name="Kerrest A."/>
            <person name="Koszul R."/>
            <person name="Lemaire M."/>
            <person name="Lesur I."/>
            <person name="Ma L."/>
            <person name="Muller H."/>
            <person name="Nicaud J.M."/>
            <person name="Nikolski M."/>
            <person name="Oztas S."/>
            <person name="Ozier-Kalogeropoulos O."/>
            <person name="Pellenz S."/>
            <person name="Potier S."/>
            <person name="Richard G.F."/>
            <person name="Straub M.L."/>
            <person name="Suleau A."/>
            <person name="Swennene D."/>
            <person name="Tekaia F."/>
            <person name="Wesolowski-Louvel M."/>
            <person name="Westhof E."/>
            <person name="Wirth B."/>
            <person name="Zeniou-Meyer M."/>
            <person name="Zivanovic I."/>
            <person name="Bolotin-Fukuhara M."/>
            <person name="Thierry A."/>
            <person name="Bouchier C."/>
            <person name="Caudron B."/>
            <person name="Scarpelli C."/>
            <person name="Gaillardin C."/>
            <person name="Weissenbach J."/>
            <person name="Wincker P."/>
            <person name="Souciet J.L."/>
        </authorList>
    </citation>
    <scope>NUCLEOTIDE SEQUENCE [LARGE SCALE GENOMIC DNA]</scope>
    <source>
        <strain evidence="3">ATCC 36239 / CBS 767 / BCRC 21394 / JCM 1990 / NBRC 0083 / IGC 2968</strain>
    </source>
</reference>
<accession>Q6BQM0</accession>
<dbReference type="AlphaFoldDB" id="Q6BQM0"/>
<organism evidence="2 3">
    <name type="scientific">Debaryomyces hansenii (strain ATCC 36239 / CBS 767 / BCRC 21394 / JCM 1990 / NBRC 0083 / IGC 2968)</name>
    <name type="common">Yeast</name>
    <name type="synonym">Torulaspora hansenii</name>
    <dbReference type="NCBI Taxonomy" id="284592"/>
    <lineage>
        <taxon>Eukaryota</taxon>
        <taxon>Fungi</taxon>
        <taxon>Dikarya</taxon>
        <taxon>Ascomycota</taxon>
        <taxon>Saccharomycotina</taxon>
        <taxon>Pichiomycetes</taxon>
        <taxon>Debaryomycetaceae</taxon>
        <taxon>Debaryomyces</taxon>
    </lineage>
</organism>
<sequence length="121" mass="13502">MLAVMYIFSSIIIATAIMRSLVSGSMALNGTSEYILQFDKAWEESNKNWDDYIQFKTFSCNKTDCCIMGANCSNFTKDFTFPIEDALIVLVSCFGPPYYSYIEDKIAGSYGPAGSIEQIGY</sequence>
<dbReference type="OrthoDB" id="10316683at2759"/>
<dbReference type="VEuPathDB" id="FungiDB:DEHA2E04092g"/>